<dbReference type="InterPro" id="IPR036770">
    <property type="entry name" value="Ankyrin_rpt-contain_sf"/>
</dbReference>
<feature type="repeat" description="ANK" evidence="6">
    <location>
        <begin position="1654"/>
        <end position="1686"/>
    </location>
</feature>
<keyword evidence="7" id="KW-0442">Lipid degradation</keyword>
<protein>
    <recommendedName>
        <fullName evidence="1">phospholipase A2</fullName>
        <ecNumber evidence="1">3.1.1.4</ecNumber>
    </recommendedName>
</protein>
<dbReference type="EC" id="3.1.1.4" evidence="1"/>
<feature type="repeat" description="ANK" evidence="6">
    <location>
        <begin position="1094"/>
        <end position="1121"/>
    </location>
</feature>
<dbReference type="VEuPathDB" id="FungiDB:PV07_00112"/>
<comment type="catalytic activity">
    <reaction evidence="5">
        <text>a 1,2-diacyl-sn-glycero-3-phosphocholine + H2O = a 1-acyl-sn-glycero-3-phosphocholine + a fatty acid + H(+)</text>
        <dbReference type="Rhea" id="RHEA:15801"/>
        <dbReference type="ChEBI" id="CHEBI:15377"/>
        <dbReference type="ChEBI" id="CHEBI:15378"/>
        <dbReference type="ChEBI" id="CHEBI:28868"/>
        <dbReference type="ChEBI" id="CHEBI:57643"/>
        <dbReference type="ChEBI" id="CHEBI:58168"/>
        <dbReference type="EC" id="3.1.1.4"/>
    </reaction>
    <physiologicalReaction direction="left-to-right" evidence="5">
        <dbReference type="Rhea" id="RHEA:15802"/>
    </physiologicalReaction>
</comment>
<feature type="repeat" description="ANK" evidence="6">
    <location>
        <begin position="1324"/>
        <end position="1356"/>
    </location>
</feature>
<feature type="repeat" description="ANK" evidence="6">
    <location>
        <begin position="1193"/>
        <end position="1225"/>
    </location>
</feature>
<dbReference type="GO" id="GO:0004540">
    <property type="term" value="F:RNA nuclease activity"/>
    <property type="evidence" value="ECO:0007669"/>
    <property type="project" value="TreeGrafter"/>
</dbReference>
<dbReference type="STRING" id="569365.A0A0D1ZYP6"/>
<feature type="repeat" description="ANK" evidence="6">
    <location>
        <begin position="1061"/>
        <end position="1093"/>
    </location>
</feature>
<dbReference type="SMART" id="SM00248">
    <property type="entry name" value="ANK"/>
    <property type="match status" value="23"/>
</dbReference>
<dbReference type="InterPro" id="IPR002641">
    <property type="entry name" value="PNPLA_dom"/>
</dbReference>
<feature type="repeat" description="ANK" evidence="6">
    <location>
        <begin position="1489"/>
        <end position="1521"/>
    </location>
</feature>
<dbReference type="InterPro" id="IPR056884">
    <property type="entry name" value="NPHP3-like_N"/>
</dbReference>
<name>A0A0D1ZYP6_9EURO</name>
<dbReference type="HOGENOM" id="CLU_235538_0_0_1"/>
<dbReference type="GO" id="GO:0046486">
    <property type="term" value="P:glycerolipid metabolic process"/>
    <property type="evidence" value="ECO:0007669"/>
    <property type="project" value="UniProtKB-ARBA"/>
</dbReference>
<dbReference type="GO" id="GO:0006396">
    <property type="term" value="P:RNA processing"/>
    <property type="evidence" value="ECO:0007669"/>
    <property type="project" value="TreeGrafter"/>
</dbReference>
<feature type="domain" description="NACHT" evidence="8">
    <location>
        <begin position="457"/>
        <end position="611"/>
    </location>
</feature>
<feature type="repeat" description="ANK" evidence="6">
    <location>
        <begin position="997"/>
        <end position="1029"/>
    </location>
</feature>
<dbReference type="SUPFAM" id="SSF52540">
    <property type="entry name" value="P-loop containing nucleoside triphosphate hydrolases"/>
    <property type="match status" value="1"/>
</dbReference>
<dbReference type="InterPro" id="IPR016035">
    <property type="entry name" value="Acyl_Trfase/lysoPLipase"/>
</dbReference>
<organism evidence="10 11">
    <name type="scientific">Cladophialophora immunda</name>
    <dbReference type="NCBI Taxonomy" id="569365"/>
    <lineage>
        <taxon>Eukaryota</taxon>
        <taxon>Fungi</taxon>
        <taxon>Dikarya</taxon>
        <taxon>Ascomycota</taxon>
        <taxon>Pezizomycotina</taxon>
        <taxon>Eurotiomycetes</taxon>
        <taxon>Chaetothyriomycetidae</taxon>
        <taxon>Chaetothyriales</taxon>
        <taxon>Herpotrichiellaceae</taxon>
        <taxon>Cladophialophora</taxon>
    </lineage>
</organism>
<feature type="repeat" description="ANK" evidence="6">
    <location>
        <begin position="1621"/>
        <end position="1653"/>
    </location>
</feature>
<dbReference type="GO" id="GO:0004623">
    <property type="term" value="F:phospholipase A2 activity"/>
    <property type="evidence" value="ECO:0007669"/>
    <property type="project" value="UniProtKB-EC"/>
</dbReference>
<dbReference type="GeneID" id="27339306"/>
<dbReference type="Proteomes" id="UP000054466">
    <property type="component" value="Unassembled WGS sequence"/>
</dbReference>
<feature type="repeat" description="ANK" evidence="6">
    <location>
        <begin position="1456"/>
        <end position="1488"/>
    </location>
</feature>
<dbReference type="PROSITE" id="PS50837">
    <property type="entry name" value="NACHT"/>
    <property type="match status" value="1"/>
</dbReference>
<feature type="short sequence motif" description="DGA/G" evidence="7">
    <location>
        <begin position="213"/>
        <end position="215"/>
    </location>
</feature>
<feature type="repeat" description="ANK" evidence="6">
    <location>
        <begin position="1160"/>
        <end position="1192"/>
    </location>
</feature>
<keyword evidence="2" id="KW-0677">Repeat</keyword>
<dbReference type="SUPFAM" id="SSF52151">
    <property type="entry name" value="FabD/lysophospholipase-like"/>
    <property type="match status" value="1"/>
</dbReference>
<feature type="repeat" description="ANK" evidence="6">
    <location>
        <begin position="1390"/>
        <end position="1422"/>
    </location>
</feature>
<evidence type="ECO:0000256" key="6">
    <source>
        <dbReference type="PROSITE-ProRule" id="PRU00023"/>
    </source>
</evidence>
<evidence type="ECO:0000313" key="11">
    <source>
        <dbReference type="Proteomes" id="UP000054466"/>
    </source>
</evidence>
<feature type="repeat" description="ANK" evidence="6">
    <location>
        <begin position="1687"/>
        <end position="1719"/>
    </location>
</feature>
<dbReference type="InterPro" id="IPR027417">
    <property type="entry name" value="P-loop_NTPase"/>
</dbReference>
<dbReference type="Pfam" id="PF12796">
    <property type="entry name" value="Ank_2"/>
    <property type="match status" value="7"/>
</dbReference>
<feature type="active site" description="Nucleophile" evidence="7">
    <location>
        <position position="76"/>
    </location>
</feature>
<feature type="short sequence motif" description="GXGXXG" evidence="7">
    <location>
        <begin position="32"/>
        <end position="37"/>
    </location>
</feature>
<sequence>MATKRNESHAAPAGRLPFRQNESGVRLLSLDGGGVRGLSELCILECLMNSLKEEMNLPSSCVLKPCDVFDMICGTSTGGLIAIMLGRLRMTVSDCIESYTELAESVFGSPRSRLSLQDGRFDFAKLEKAIDDIVNEQKQGDRMLDTRPDACKVFVCAVPAATMNRARRLRTYDESTIGICSIRDAARATTAAPTFFKETEITIRAGIRERFLDGGLGYNNPVLELLNEAESVFQGRRIDCLVSIGSGSSSLSPVPSANLFQSKIPTNIVAACRKIAVQCGRNHDAMVSHFAARPGVYFRFSVDIGLEKIGPAEWKKLGDIQSVTFEYLDGPATKQEVRSAARALSKPLDETGIQGQLSRHLPSPQNTQLAFTGQNLDTEDMWMLFPRDDSVRTRRPELARSTIVTAAQYRAFIGKLCVDPSTIYNVKNEKTERHDGTCEWIDTKSKYQDWFAHPGPQILLIVAPPGQGKSTLAKYIIAETKKNSATNNCAITLEYFCHDSPGHNSALAVIQSFVYQLLEGRPSLFEALFSQHQRIIEQDSEIPPDSLWDIFLTALQNSQIESVHCVIDGLDECMDTSQVLLWRMIERGLLNKRIEDAPYIQKVHMLLTSRPTGLAKQIGLLTNEIEIEREDVDPDIKKYVKFRVERMTSAQLIPDDVSTLTSRFLHERAEGMFLWVSLILDQLENYEDSLSFHDVLDRFKNVPPDIQGLYHRALKRIMGKESLYSRAARIFSILLCSAQPLTTNAFALAMTELPESCTSHQELIRRSDLRFEYTCKNACGTLIRIVDNTIQICHPTAREFLLHESLYQGLNGIDQPAGHALLAEMCLRYLMLEDVEIPQGDEQSDAQRYPLLAYALAYWPLHVRSSSDRIHTYKETIRRFFSLSNITRLHSCLRPSEYWNTWFPNDSLSEDLVLHVIVYFDMKNLLQNSRLEAGGDSLGTMGLIAPGDEMIHNLNTTVEARDSKGNTALHLAIYQGLPEMVNSLLQRGADPNATNCEGMNALHRAAQGDDIDVLKTVLELTDDIEVQMSDGETPLLLATDFGIVQALLDNGANINARRQTDGCTKLHFATRDASEQVVEILLKRGADVNAMTNTGQTPLLAAAVRGFAPKVRLLLNAGVKVFRELEEDWNPLHAASFNGSAECITLLLGYDIWLGDKTKRGETAMHLAAYGGHYEACKLLLEAGCGIDDQAEDGYTPLVIAAEEGHESIVNLLLAEGASVNTIPSTSVTALSTAAANGHAKVVRLLLDHGADKNFVTAEKRPMLLAAIDRGHRDVVKLLIESGINLESQWKSWTPLYLAIVKDDIATVNQLLDKGADIHCRGPKGFTILHDAIRHGRHELVYRLLDLGLDVTACTHKSWTVLHEAASVGRLDIAARLIKGGALVNTSSATGWTPLHVCCEKGHVDLLNLLLREQANPLSRTKFGSSPLDLAAYNGHLQAVDRIIQELHEQQVPVEIWNTALGQAAAKGHLEVLKRLLQEGLDIEFKDRDGSTPLMRAISNNQQPVTSFLISQGANIHTTNNRGFTVLHEGARYGMASLVMRLLAQGLDPLSPTFAGVTPLALAAHAGHLNVVRSLLSHQPNTIQDHGLGADIVHYACGSDHPVILDLLLQAGHDVHTLDSLGRSTVFVAAHHGHNDVLNWLLARNVDASRLDRWGYSPLHEAAGSGYEDIVASLIHHGVPIDPISEYGTTPLLEAVVRRHVKCIDLLINAGGDPTITDLFGRSALDTAATSPSLLARMGNWSQSLEPTDPILLKVTQERAMRSLFQKIHISDAYNFPEIVGNLTRGLILLKEYELARVGILILTRPLSEQLIVWNYVCNACRKDIDAASATLRICQTCTIDLCESCFGRYEDERQPEDCLCEGHEFLTVSEDDWNEMEPKYEYGEEKITIIREAWLSNMRQRFPPLSPTELDPS</sequence>
<dbReference type="InterPro" id="IPR007111">
    <property type="entry name" value="NACHT_NTPase"/>
</dbReference>
<dbReference type="EMBL" id="KN847040">
    <property type="protein sequence ID" value="KIW33246.1"/>
    <property type="molecule type" value="Genomic_DNA"/>
</dbReference>
<feature type="repeat" description="ANK" evidence="6">
    <location>
        <begin position="1555"/>
        <end position="1578"/>
    </location>
</feature>
<reference evidence="10 11" key="1">
    <citation type="submission" date="2015-01" db="EMBL/GenBank/DDBJ databases">
        <title>The Genome Sequence of Cladophialophora immunda CBS83496.</title>
        <authorList>
            <consortium name="The Broad Institute Genomics Platform"/>
            <person name="Cuomo C."/>
            <person name="de Hoog S."/>
            <person name="Gorbushina A."/>
            <person name="Stielow B."/>
            <person name="Teixiera M."/>
            <person name="Abouelleil A."/>
            <person name="Chapman S.B."/>
            <person name="Priest M."/>
            <person name="Young S.K."/>
            <person name="Wortman J."/>
            <person name="Nusbaum C."/>
            <person name="Birren B."/>
        </authorList>
    </citation>
    <scope>NUCLEOTIDE SEQUENCE [LARGE SCALE GENOMIC DNA]</scope>
    <source>
        <strain evidence="10 11">CBS 83496</strain>
    </source>
</reference>
<evidence type="ECO:0000313" key="10">
    <source>
        <dbReference type="EMBL" id="KIW33246.1"/>
    </source>
</evidence>
<dbReference type="Gene3D" id="3.40.1090.10">
    <property type="entry name" value="Cytosolic phospholipase A2 catalytic domain"/>
    <property type="match status" value="1"/>
</dbReference>
<evidence type="ECO:0000256" key="3">
    <source>
        <dbReference type="ARBA" id="ARBA00023043"/>
    </source>
</evidence>
<feature type="active site" description="Proton acceptor" evidence="7">
    <location>
        <position position="213"/>
    </location>
</feature>
<evidence type="ECO:0000259" key="9">
    <source>
        <dbReference type="PROSITE" id="PS51635"/>
    </source>
</evidence>
<feature type="repeat" description="ANK" evidence="6">
    <location>
        <begin position="1291"/>
        <end position="1323"/>
    </location>
</feature>
<evidence type="ECO:0000256" key="4">
    <source>
        <dbReference type="ARBA" id="ARBA00023098"/>
    </source>
</evidence>
<keyword evidence="3 6" id="KW-0040">ANK repeat</keyword>
<feature type="repeat" description="ANK" evidence="6">
    <location>
        <begin position="1357"/>
        <end position="1389"/>
    </location>
</feature>
<feature type="short sequence motif" description="GXSXG" evidence="7">
    <location>
        <begin position="74"/>
        <end position="78"/>
    </location>
</feature>
<dbReference type="GO" id="GO:0016042">
    <property type="term" value="P:lipid catabolic process"/>
    <property type="evidence" value="ECO:0007669"/>
    <property type="project" value="UniProtKB-UniRule"/>
</dbReference>
<feature type="repeat" description="ANK" evidence="6">
    <location>
        <begin position="964"/>
        <end position="996"/>
    </location>
</feature>
<dbReference type="Gene3D" id="3.40.50.300">
    <property type="entry name" value="P-loop containing nucleotide triphosphate hydrolases"/>
    <property type="match status" value="1"/>
</dbReference>
<dbReference type="Gene3D" id="1.25.40.20">
    <property type="entry name" value="Ankyrin repeat-containing domain"/>
    <property type="match status" value="5"/>
</dbReference>
<feature type="repeat" description="ANK" evidence="6">
    <location>
        <begin position="1030"/>
        <end position="1059"/>
    </location>
</feature>
<accession>A0A0D1ZYP6</accession>
<evidence type="ECO:0000256" key="7">
    <source>
        <dbReference type="PROSITE-ProRule" id="PRU01161"/>
    </source>
</evidence>
<keyword evidence="4 7" id="KW-0443">Lipid metabolism</keyword>
<dbReference type="GO" id="GO:0003723">
    <property type="term" value="F:RNA binding"/>
    <property type="evidence" value="ECO:0007669"/>
    <property type="project" value="TreeGrafter"/>
</dbReference>
<dbReference type="Pfam" id="PF24883">
    <property type="entry name" value="NPHP3_N"/>
    <property type="match status" value="1"/>
</dbReference>
<dbReference type="RefSeq" id="XP_016253462.1">
    <property type="nucleotide sequence ID" value="XM_016386534.1"/>
</dbReference>
<dbReference type="SUPFAM" id="SSF48403">
    <property type="entry name" value="Ankyrin repeat"/>
    <property type="match status" value="3"/>
</dbReference>
<feature type="repeat" description="ANK" evidence="6">
    <location>
        <begin position="1588"/>
        <end position="1620"/>
    </location>
</feature>
<evidence type="ECO:0000256" key="2">
    <source>
        <dbReference type="ARBA" id="ARBA00022737"/>
    </source>
</evidence>
<gene>
    <name evidence="10" type="ORF">PV07_00112</name>
</gene>
<keyword evidence="11" id="KW-1185">Reference proteome</keyword>
<dbReference type="PRINTS" id="PR01415">
    <property type="entry name" value="ANKYRIN"/>
</dbReference>
<feature type="domain" description="PNPLA" evidence="9">
    <location>
        <begin position="28"/>
        <end position="226"/>
    </location>
</feature>
<proteinExistence type="predicted"/>
<dbReference type="PROSITE" id="PS50088">
    <property type="entry name" value="ANK_REPEAT"/>
    <property type="match status" value="19"/>
</dbReference>
<dbReference type="PANTHER" id="PTHR24141">
    <property type="entry name" value="2-5A-DEPENDENT RIBONUCLEASE"/>
    <property type="match status" value="1"/>
</dbReference>
<feature type="repeat" description="ANK" evidence="6">
    <location>
        <begin position="1226"/>
        <end position="1258"/>
    </location>
</feature>
<keyword evidence="7" id="KW-0378">Hydrolase</keyword>
<dbReference type="PROSITE" id="PS50297">
    <property type="entry name" value="ANK_REP_REGION"/>
    <property type="match status" value="14"/>
</dbReference>
<dbReference type="PROSITE" id="PS51635">
    <property type="entry name" value="PNPLA"/>
    <property type="match status" value="1"/>
</dbReference>
<evidence type="ECO:0000256" key="5">
    <source>
        <dbReference type="ARBA" id="ARBA00023422"/>
    </source>
</evidence>
<dbReference type="Pfam" id="PF00023">
    <property type="entry name" value="Ank"/>
    <property type="match status" value="2"/>
</dbReference>
<dbReference type="Pfam" id="PF01734">
    <property type="entry name" value="Patatin"/>
    <property type="match status" value="1"/>
</dbReference>
<dbReference type="InterPro" id="IPR002110">
    <property type="entry name" value="Ankyrin_rpt"/>
</dbReference>
<dbReference type="OrthoDB" id="194358at2759"/>
<evidence type="ECO:0000256" key="1">
    <source>
        <dbReference type="ARBA" id="ARBA00013278"/>
    </source>
</evidence>
<dbReference type="PANTHER" id="PTHR24141:SF1">
    <property type="entry name" value="2-5A-DEPENDENT RIBONUCLEASE"/>
    <property type="match status" value="1"/>
</dbReference>
<evidence type="ECO:0000259" key="8">
    <source>
        <dbReference type="PROSITE" id="PS50837"/>
    </source>
</evidence>